<dbReference type="Pfam" id="PF01796">
    <property type="entry name" value="OB_ChsH2_C"/>
    <property type="match status" value="1"/>
</dbReference>
<name>A0ABQ2MCA3_9MICC</name>
<evidence type="ECO:0000313" key="2">
    <source>
        <dbReference type="EMBL" id="GGO49606.1"/>
    </source>
</evidence>
<dbReference type="EMBL" id="BMLQ01000012">
    <property type="protein sequence ID" value="GGO49606.1"/>
    <property type="molecule type" value="Genomic_DNA"/>
</dbReference>
<dbReference type="InterPro" id="IPR012340">
    <property type="entry name" value="NA-bd_OB-fold"/>
</dbReference>
<protein>
    <recommendedName>
        <fullName evidence="1">ChsH2 C-terminal OB-fold domain-containing protein</fullName>
    </recommendedName>
</protein>
<sequence length="139" mass="15471">MIDTVELDRPHPYPPRKTPFTTRFWEALAQGRFITTRFGSDGVPTFPPREFDPATWNRDVDWVELSGQGTLYSVTSVHAAPEAFKAFTPYQVAIVDLEDGPRLATAFLGPVDTPLDSPVEIVALRYTDDMAFAARPVAT</sequence>
<dbReference type="InterPro" id="IPR052513">
    <property type="entry name" value="Thioester_dehydratase-like"/>
</dbReference>
<dbReference type="PANTHER" id="PTHR34075">
    <property type="entry name" value="BLR3430 PROTEIN"/>
    <property type="match status" value="1"/>
</dbReference>
<dbReference type="SUPFAM" id="SSF50249">
    <property type="entry name" value="Nucleic acid-binding proteins"/>
    <property type="match status" value="1"/>
</dbReference>
<reference evidence="3" key="1">
    <citation type="journal article" date="2019" name="Int. J. Syst. Evol. Microbiol.">
        <title>The Global Catalogue of Microorganisms (GCM) 10K type strain sequencing project: providing services to taxonomists for standard genome sequencing and annotation.</title>
        <authorList>
            <consortium name="The Broad Institute Genomics Platform"/>
            <consortium name="The Broad Institute Genome Sequencing Center for Infectious Disease"/>
            <person name="Wu L."/>
            <person name="Ma J."/>
        </authorList>
    </citation>
    <scope>NUCLEOTIDE SEQUENCE [LARGE SCALE GENOMIC DNA]</scope>
    <source>
        <strain evidence="3">CGMCC 1.7064</strain>
    </source>
</reference>
<accession>A0ABQ2MCA3</accession>
<gene>
    <name evidence="2" type="ORF">GCM10010977_31910</name>
</gene>
<organism evidence="2 3">
    <name type="scientific">Citricoccus zhacaiensis</name>
    <dbReference type="NCBI Taxonomy" id="489142"/>
    <lineage>
        <taxon>Bacteria</taxon>
        <taxon>Bacillati</taxon>
        <taxon>Actinomycetota</taxon>
        <taxon>Actinomycetes</taxon>
        <taxon>Micrococcales</taxon>
        <taxon>Micrococcaceae</taxon>
        <taxon>Citricoccus</taxon>
    </lineage>
</organism>
<feature type="domain" description="ChsH2 C-terminal OB-fold" evidence="1">
    <location>
        <begin position="62"/>
        <end position="122"/>
    </location>
</feature>
<evidence type="ECO:0000259" key="1">
    <source>
        <dbReference type="Pfam" id="PF01796"/>
    </source>
</evidence>
<dbReference type="PANTHER" id="PTHR34075:SF5">
    <property type="entry name" value="BLR3430 PROTEIN"/>
    <property type="match status" value="1"/>
</dbReference>
<dbReference type="RefSeq" id="WP_188807156.1">
    <property type="nucleotide sequence ID" value="NZ_BAAAOU010000017.1"/>
</dbReference>
<evidence type="ECO:0000313" key="3">
    <source>
        <dbReference type="Proteomes" id="UP000642509"/>
    </source>
</evidence>
<dbReference type="InterPro" id="IPR002878">
    <property type="entry name" value="ChsH2_C"/>
</dbReference>
<comment type="caution">
    <text evidence="2">The sequence shown here is derived from an EMBL/GenBank/DDBJ whole genome shotgun (WGS) entry which is preliminary data.</text>
</comment>
<proteinExistence type="predicted"/>
<dbReference type="Proteomes" id="UP000642509">
    <property type="component" value="Unassembled WGS sequence"/>
</dbReference>
<dbReference type="Gene3D" id="6.10.30.10">
    <property type="match status" value="1"/>
</dbReference>
<keyword evidence="3" id="KW-1185">Reference proteome</keyword>